<reference evidence="3" key="1">
    <citation type="submission" date="2021-04" db="EMBL/GenBank/DDBJ databases">
        <title>Draft genome of Fusarium avenaceum strain F156N33, isolated from an atmospheric sample in Virginia.</title>
        <authorList>
            <person name="Yang S."/>
            <person name="Vinatzer B.A."/>
            <person name="Coleman J."/>
        </authorList>
    </citation>
    <scope>NUCLEOTIDE SEQUENCE</scope>
    <source>
        <strain evidence="3">F156N33</strain>
    </source>
</reference>
<dbReference type="AlphaFoldDB" id="A0A9P7H3K7"/>
<keyword evidence="1" id="KW-0520">NAD</keyword>
<dbReference type="EMBL" id="JAGPUO010000006">
    <property type="protein sequence ID" value="KAG5661926.1"/>
    <property type="molecule type" value="Genomic_DNA"/>
</dbReference>
<name>A0A9P7H3K7_9HYPO</name>
<protein>
    <recommendedName>
        <fullName evidence="1">Poly [ADP-ribose] polymerase</fullName>
        <shortName evidence="1">PARP</shortName>
        <ecNumber evidence="1">2.4.2.-</ecNumber>
    </recommendedName>
</protein>
<dbReference type="GO" id="GO:0003950">
    <property type="term" value="F:NAD+ poly-ADP-ribosyltransferase activity"/>
    <property type="evidence" value="ECO:0007669"/>
    <property type="project" value="UniProtKB-UniRule"/>
</dbReference>
<organism evidence="3 4">
    <name type="scientific">Fusarium avenaceum</name>
    <dbReference type="NCBI Taxonomy" id="40199"/>
    <lineage>
        <taxon>Eukaryota</taxon>
        <taxon>Fungi</taxon>
        <taxon>Dikarya</taxon>
        <taxon>Ascomycota</taxon>
        <taxon>Pezizomycotina</taxon>
        <taxon>Sordariomycetes</taxon>
        <taxon>Hypocreomycetidae</taxon>
        <taxon>Hypocreales</taxon>
        <taxon>Nectriaceae</taxon>
        <taxon>Fusarium</taxon>
        <taxon>Fusarium tricinctum species complex</taxon>
    </lineage>
</organism>
<dbReference type="InterPro" id="IPR012317">
    <property type="entry name" value="Poly(ADP-ribose)pol_cat_dom"/>
</dbReference>
<comment type="caution">
    <text evidence="3">The sequence shown here is derived from an EMBL/GenBank/DDBJ whole genome shotgun (WGS) entry which is preliminary data.</text>
</comment>
<evidence type="ECO:0000313" key="4">
    <source>
        <dbReference type="Proteomes" id="UP000782241"/>
    </source>
</evidence>
<dbReference type="Pfam" id="PF00644">
    <property type="entry name" value="PARP"/>
    <property type="match status" value="1"/>
</dbReference>
<evidence type="ECO:0000256" key="1">
    <source>
        <dbReference type="RuleBase" id="RU362114"/>
    </source>
</evidence>
<keyword evidence="1" id="KW-0328">Glycosyltransferase</keyword>
<dbReference type="Gene3D" id="3.90.228.10">
    <property type="match status" value="1"/>
</dbReference>
<dbReference type="Proteomes" id="UP000782241">
    <property type="component" value="Unassembled WGS sequence"/>
</dbReference>
<accession>A0A9P7H3K7</accession>
<keyword evidence="4" id="KW-1185">Reference proteome</keyword>
<dbReference type="SUPFAM" id="SSF56399">
    <property type="entry name" value="ADP-ribosylation"/>
    <property type="match status" value="1"/>
</dbReference>
<sequence length="213" mass="24235">MPIYMEKLNYHDRRYQEHKNKFYNSWWHPDKTADVKSIFLASKANIDKAYRGKCFNTYLNGGQYKRLYHGAQRTCRIGESGNSLQLCHDDKCSICGILRTSFKLKFAYSKGMFGPGIYSTPCSSKADIYAKNHHVSSRLHAVLICHVVASKPDRKYASDHSITQPSAGYNCVEGVTITDGGSLMYPEYIVYREDAIIPVGLVIYSRKGWEPPV</sequence>
<feature type="domain" description="PARP catalytic" evidence="2">
    <location>
        <begin position="1"/>
        <end position="213"/>
    </location>
</feature>
<gene>
    <name evidence="3" type="ORF">KAF25_004165</name>
</gene>
<evidence type="ECO:0000259" key="2">
    <source>
        <dbReference type="PROSITE" id="PS51059"/>
    </source>
</evidence>
<dbReference type="PROSITE" id="PS51059">
    <property type="entry name" value="PARP_CATALYTIC"/>
    <property type="match status" value="1"/>
</dbReference>
<dbReference type="EC" id="2.4.2.-" evidence="1"/>
<evidence type="ECO:0000313" key="3">
    <source>
        <dbReference type="EMBL" id="KAG5661926.1"/>
    </source>
</evidence>
<proteinExistence type="predicted"/>
<keyword evidence="1" id="KW-0808">Transferase</keyword>